<accession>A0AA96GL41</accession>
<dbReference type="AlphaFoldDB" id="A0AA96GL41"/>
<dbReference type="RefSeq" id="WP_312745513.1">
    <property type="nucleotide sequence ID" value="NZ_CP116968.1"/>
</dbReference>
<organism evidence="1 2">
    <name type="scientific">Candidatus Nitrospira neomarina</name>
    <dbReference type="NCBI Taxonomy" id="3020899"/>
    <lineage>
        <taxon>Bacteria</taxon>
        <taxon>Pseudomonadati</taxon>
        <taxon>Nitrospirota</taxon>
        <taxon>Nitrospiria</taxon>
        <taxon>Nitrospirales</taxon>
        <taxon>Nitrospiraceae</taxon>
        <taxon>Nitrospira</taxon>
    </lineage>
</organism>
<dbReference type="EMBL" id="CP116968">
    <property type="protein sequence ID" value="WNM62270.1"/>
    <property type="molecule type" value="Genomic_DNA"/>
</dbReference>
<proteinExistence type="predicted"/>
<evidence type="ECO:0000313" key="1">
    <source>
        <dbReference type="EMBL" id="WNM62270.1"/>
    </source>
</evidence>
<dbReference type="Proteomes" id="UP001302494">
    <property type="component" value="Chromosome"/>
</dbReference>
<evidence type="ECO:0000313" key="2">
    <source>
        <dbReference type="Proteomes" id="UP001302494"/>
    </source>
</evidence>
<dbReference type="KEGG" id="nneo:PQG83_00565"/>
<protein>
    <submittedName>
        <fullName evidence="1">Uncharacterized protein</fullName>
    </submittedName>
</protein>
<gene>
    <name evidence="1" type="ORF">PQG83_00565</name>
</gene>
<name>A0AA96GL41_9BACT</name>
<keyword evidence="2" id="KW-1185">Reference proteome</keyword>
<reference evidence="1 2" key="1">
    <citation type="submission" date="2023-01" db="EMBL/GenBank/DDBJ databases">
        <title>Cultivation and genomic characterization of new, ubiquitous marine nitrite-oxidizing bacteria from the Nitrospirales.</title>
        <authorList>
            <person name="Mueller A.J."/>
            <person name="Daebeler A."/>
            <person name="Herbold C.W."/>
            <person name="Kirkegaard R.H."/>
            <person name="Daims H."/>
        </authorList>
    </citation>
    <scope>NUCLEOTIDE SEQUENCE [LARGE SCALE GENOMIC DNA]</scope>
    <source>
        <strain evidence="1 2">DK</strain>
    </source>
</reference>
<sequence length="48" mass="5006">MQGVVIGDLFFLLVHGLAQTLPDLAFGVLASDRLVLLVGAVDDGARVL</sequence>